<dbReference type="InterPro" id="IPR016181">
    <property type="entry name" value="Acyl_CoA_acyltransferase"/>
</dbReference>
<keyword evidence="2" id="KW-0808">Transferase</keyword>
<dbReference type="GO" id="GO:0009252">
    <property type="term" value="P:peptidoglycan biosynthetic process"/>
    <property type="evidence" value="ECO:0007669"/>
    <property type="project" value="UniProtKB-KW"/>
</dbReference>
<proteinExistence type="inferred from homology"/>
<evidence type="ECO:0000256" key="4">
    <source>
        <dbReference type="ARBA" id="ARBA00022984"/>
    </source>
</evidence>
<evidence type="ECO:0008006" key="9">
    <source>
        <dbReference type="Google" id="ProtNLM"/>
    </source>
</evidence>
<dbReference type="GO" id="GO:0016755">
    <property type="term" value="F:aminoacyltransferase activity"/>
    <property type="evidence" value="ECO:0007669"/>
    <property type="project" value="InterPro"/>
</dbReference>
<dbReference type="InterPro" id="IPR003447">
    <property type="entry name" value="FEMABX"/>
</dbReference>
<dbReference type="InterPro" id="IPR050644">
    <property type="entry name" value="PG_Glycine_Bridge_Synth"/>
</dbReference>
<dbReference type="Gene3D" id="3.40.630.30">
    <property type="match status" value="1"/>
</dbReference>
<comment type="caution">
    <text evidence="7">The sequence shown here is derived from an EMBL/GenBank/DDBJ whole genome shotgun (WGS) entry which is preliminary data.</text>
</comment>
<evidence type="ECO:0000256" key="1">
    <source>
        <dbReference type="ARBA" id="ARBA00009943"/>
    </source>
</evidence>
<organism evidence="7 8">
    <name type="scientific">Bacteroides ovatus</name>
    <dbReference type="NCBI Taxonomy" id="28116"/>
    <lineage>
        <taxon>Bacteria</taxon>
        <taxon>Pseudomonadati</taxon>
        <taxon>Bacteroidota</taxon>
        <taxon>Bacteroidia</taxon>
        <taxon>Bacteroidales</taxon>
        <taxon>Bacteroidaceae</taxon>
        <taxon>Bacteroides</taxon>
    </lineage>
</organism>
<evidence type="ECO:0000256" key="5">
    <source>
        <dbReference type="ARBA" id="ARBA00023315"/>
    </source>
</evidence>
<comment type="similarity">
    <text evidence="1">Belongs to the FemABX family.</text>
</comment>
<accession>A0A6A1XE93</accession>
<protein>
    <recommendedName>
        <fullName evidence="9">Peptidoglycan bridge formation glycyltransferase FemA/FemB family protein</fullName>
    </recommendedName>
</protein>
<dbReference type="PANTHER" id="PTHR36174">
    <property type="entry name" value="LIPID II:GLYCINE GLYCYLTRANSFERASE"/>
    <property type="match status" value="1"/>
</dbReference>
<dbReference type="GO" id="GO:0071555">
    <property type="term" value="P:cell wall organization"/>
    <property type="evidence" value="ECO:0007669"/>
    <property type="project" value="UniProtKB-KW"/>
</dbReference>
<evidence type="ECO:0000256" key="6">
    <source>
        <dbReference type="ARBA" id="ARBA00023316"/>
    </source>
</evidence>
<gene>
    <name evidence="7" type="ORF">F3B53_15800</name>
</gene>
<reference evidence="7 8" key="1">
    <citation type="journal article" date="2019" name="Nat. Med.">
        <title>A library of human gut bacterial isolates paired with longitudinal multiomics data enables mechanistic microbiome research.</title>
        <authorList>
            <person name="Poyet M."/>
            <person name="Groussin M."/>
            <person name="Gibbons S.M."/>
            <person name="Avila-Pacheco J."/>
            <person name="Jiang X."/>
            <person name="Kearney S.M."/>
            <person name="Perrotta A.R."/>
            <person name="Berdy B."/>
            <person name="Zhao S."/>
            <person name="Lieberman T.D."/>
            <person name="Swanson P.K."/>
            <person name="Smith M."/>
            <person name="Roesemann S."/>
            <person name="Alexander J.E."/>
            <person name="Rich S.A."/>
            <person name="Livny J."/>
            <person name="Vlamakis H."/>
            <person name="Clish C."/>
            <person name="Bullock K."/>
            <person name="Deik A."/>
            <person name="Scott J."/>
            <person name="Pierce K.A."/>
            <person name="Xavier R.J."/>
            <person name="Alm E.J."/>
        </authorList>
    </citation>
    <scope>NUCLEOTIDE SEQUENCE [LARGE SCALE GENOMIC DNA]</scope>
    <source>
        <strain evidence="7 8">BIOML-A2</strain>
    </source>
</reference>
<keyword evidence="5" id="KW-0012">Acyltransferase</keyword>
<dbReference type="EMBL" id="VWFC01000019">
    <property type="protein sequence ID" value="KAB1324952.1"/>
    <property type="molecule type" value="Genomic_DNA"/>
</dbReference>
<dbReference type="AlphaFoldDB" id="A0A6A1XE93"/>
<evidence type="ECO:0000313" key="8">
    <source>
        <dbReference type="Proteomes" id="UP000375690"/>
    </source>
</evidence>
<dbReference type="GO" id="GO:0008360">
    <property type="term" value="P:regulation of cell shape"/>
    <property type="evidence" value="ECO:0007669"/>
    <property type="project" value="UniProtKB-KW"/>
</dbReference>
<evidence type="ECO:0000313" key="7">
    <source>
        <dbReference type="EMBL" id="KAB1324952.1"/>
    </source>
</evidence>
<dbReference type="SUPFAM" id="SSF55729">
    <property type="entry name" value="Acyl-CoA N-acyltransferases (Nat)"/>
    <property type="match status" value="1"/>
</dbReference>
<keyword evidence="3" id="KW-0133">Cell shape</keyword>
<name>A0A6A1XE93_BACOV</name>
<dbReference type="PROSITE" id="PS51191">
    <property type="entry name" value="FEMABX"/>
    <property type="match status" value="1"/>
</dbReference>
<keyword evidence="6" id="KW-0961">Cell wall biogenesis/degradation</keyword>
<evidence type="ECO:0000256" key="3">
    <source>
        <dbReference type="ARBA" id="ARBA00022960"/>
    </source>
</evidence>
<sequence>MIEVSNSSLYKLKINATQISLLDRLICSQFHTYLGQKLWGMRKKYSHTIFIDLRKSEEELLQDCKSNTRNEVRRAIREEFFFEPVASKVDFVEFYNKFAEEKNIEQISLSHLNKYGPNILLYQSGKNGVVMTMHATMVDPESKFSMLLYSASVRLDQGVDKKDVGFSNRFLHYREFVEFKSLGYETYDFSGVCIDPNDKARYSIGQFKSSFGGTETDTLMLFSYPFVIANFIKSILGK</sequence>
<evidence type="ECO:0000256" key="2">
    <source>
        <dbReference type="ARBA" id="ARBA00022679"/>
    </source>
</evidence>
<keyword evidence="4" id="KW-0573">Peptidoglycan synthesis</keyword>
<dbReference type="PANTHER" id="PTHR36174:SF1">
    <property type="entry name" value="LIPID II:GLYCINE GLYCYLTRANSFERASE"/>
    <property type="match status" value="1"/>
</dbReference>
<dbReference type="Proteomes" id="UP000375690">
    <property type="component" value="Unassembled WGS sequence"/>
</dbReference>
<dbReference type="RefSeq" id="WP_055234713.1">
    <property type="nucleotide sequence ID" value="NZ_CP113514.1"/>
</dbReference>